<dbReference type="RefSeq" id="WP_212535513.1">
    <property type="nucleotide sequence ID" value="NZ_JAGTUU010000002.1"/>
</dbReference>
<protein>
    <submittedName>
        <fullName evidence="1">PAAR domain-containing protein</fullName>
    </submittedName>
</protein>
<comment type="caution">
    <text evidence="1">The sequence shown here is derived from an EMBL/GenBank/DDBJ whole genome shotgun (WGS) entry which is preliminary data.</text>
</comment>
<dbReference type="AlphaFoldDB" id="A0A8J7WBT4"/>
<reference evidence="1" key="1">
    <citation type="submission" date="2021-04" db="EMBL/GenBank/DDBJ databases">
        <authorList>
            <person name="Yoon J."/>
        </authorList>
    </citation>
    <scope>NUCLEOTIDE SEQUENCE</scope>
    <source>
        <strain evidence="1">KMU-90</strain>
    </source>
</reference>
<evidence type="ECO:0000313" key="1">
    <source>
        <dbReference type="EMBL" id="MBS0123539.1"/>
    </source>
</evidence>
<organism evidence="1 2">
    <name type="scientific">Thetidibacter halocola</name>
    <dbReference type="NCBI Taxonomy" id="2827239"/>
    <lineage>
        <taxon>Bacteria</taxon>
        <taxon>Pseudomonadati</taxon>
        <taxon>Pseudomonadota</taxon>
        <taxon>Alphaproteobacteria</taxon>
        <taxon>Rhodobacterales</taxon>
        <taxon>Roseobacteraceae</taxon>
        <taxon>Thetidibacter</taxon>
    </lineage>
</organism>
<dbReference type="Pfam" id="PF05488">
    <property type="entry name" value="PAAR_motif"/>
    <property type="match status" value="1"/>
</dbReference>
<keyword evidence="2" id="KW-1185">Reference proteome</keyword>
<accession>A0A8J7WBT4</accession>
<name>A0A8J7WBT4_9RHOB</name>
<sequence>MPAMPVCLLGDLHVCPIVMPNGVPHLGGPVTNPGQAIVRVTGRPVAVVTGQTICTGVPCPDPMVKGSLIVRIMGLPVMRVTDLTSHGGQMTTGSPIVRSD</sequence>
<proteinExistence type="predicted"/>
<dbReference type="InterPro" id="IPR008727">
    <property type="entry name" value="PAAR_motif"/>
</dbReference>
<dbReference type="Proteomes" id="UP000681356">
    <property type="component" value="Unassembled WGS sequence"/>
</dbReference>
<dbReference type="Gene3D" id="2.60.200.60">
    <property type="match status" value="1"/>
</dbReference>
<evidence type="ECO:0000313" key="2">
    <source>
        <dbReference type="Proteomes" id="UP000681356"/>
    </source>
</evidence>
<dbReference type="EMBL" id="JAGTUU010000002">
    <property type="protein sequence ID" value="MBS0123539.1"/>
    <property type="molecule type" value="Genomic_DNA"/>
</dbReference>
<gene>
    <name evidence="1" type="ORF">KB874_05280</name>
</gene>